<accession>A0A559K8F7</accession>
<dbReference type="GO" id="GO:0000150">
    <property type="term" value="F:DNA strand exchange activity"/>
    <property type="evidence" value="ECO:0007669"/>
    <property type="project" value="InterPro"/>
</dbReference>
<evidence type="ECO:0000313" key="3">
    <source>
        <dbReference type="Proteomes" id="UP000317036"/>
    </source>
</evidence>
<sequence>MEYLVIISVSIRTGISVSIRTLWISGNIEAEVVRKVFTQRKDGKTLQAIADFLNYNNTPTKRGGKWSKVHIKDMLERVEIYKGKYKHGNVITDGQHEAIL</sequence>
<dbReference type="Gene3D" id="3.90.1750.20">
    <property type="entry name" value="Putative Large Serine Recombinase, Chain B, Domain 2"/>
    <property type="match status" value="1"/>
</dbReference>
<organism evidence="2 3">
    <name type="scientific">Paenibacillus cremeus</name>
    <dbReference type="NCBI Taxonomy" id="2163881"/>
    <lineage>
        <taxon>Bacteria</taxon>
        <taxon>Bacillati</taxon>
        <taxon>Bacillota</taxon>
        <taxon>Bacilli</taxon>
        <taxon>Bacillales</taxon>
        <taxon>Paenibacillaceae</taxon>
        <taxon>Paenibacillus</taxon>
    </lineage>
</organism>
<feature type="domain" description="Recombinase" evidence="1">
    <location>
        <begin position="28"/>
        <end position="99"/>
    </location>
</feature>
<dbReference type="InterPro" id="IPR011109">
    <property type="entry name" value="DNA_bind_recombinase_dom"/>
</dbReference>
<dbReference type="OrthoDB" id="9811097at2"/>
<dbReference type="AlphaFoldDB" id="A0A559K8F7"/>
<protein>
    <recommendedName>
        <fullName evidence="1">Recombinase domain-containing protein</fullName>
    </recommendedName>
</protein>
<dbReference type="Proteomes" id="UP000317036">
    <property type="component" value="Unassembled WGS sequence"/>
</dbReference>
<comment type="caution">
    <text evidence="2">The sequence shown here is derived from an EMBL/GenBank/DDBJ whole genome shotgun (WGS) entry which is preliminary data.</text>
</comment>
<evidence type="ECO:0000313" key="2">
    <source>
        <dbReference type="EMBL" id="TVY08404.1"/>
    </source>
</evidence>
<dbReference type="Pfam" id="PF07508">
    <property type="entry name" value="Recombinase"/>
    <property type="match status" value="1"/>
</dbReference>
<keyword evidence="3" id="KW-1185">Reference proteome</keyword>
<dbReference type="GO" id="GO:0003677">
    <property type="term" value="F:DNA binding"/>
    <property type="evidence" value="ECO:0007669"/>
    <property type="project" value="InterPro"/>
</dbReference>
<gene>
    <name evidence="2" type="ORF">FPZ49_19040</name>
</gene>
<reference evidence="2 3" key="1">
    <citation type="submission" date="2019-07" db="EMBL/GenBank/DDBJ databases">
        <authorList>
            <person name="Kim J."/>
        </authorList>
    </citation>
    <scope>NUCLEOTIDE SEQUENCE [LARGE SCALE GENOMIC DNA]</scope>
    <source>
        <strain evidence="2 3">JC52</strain>
    </source>
</reference>
<name>A0A559K8F7_9BACL</name>
<dbReference type="EMBL" id="VNJI01000024">
    <property type="protein sequence ID" value="TVY08404.1"/>
    <property type="molecule type" value="Genomic_DNA"/>
</dbReference>
<proteinExistence type="predicted"/>
<evidence type="ECO:0000259" key="1">
    <source>
        <dbReference type="Pfam" id="PF07508"/>
    </source>
</evidence>
<dbReference type="InterPro" id="IPR038109">
    <property type="entry name" value="DNA_bind_recomb_sf"/>
</dbReference>